<gene>
    <name evidence="7" type="ORF">ABID47_002280</name>
</gene>
<evidence type="ECO:0000259" key="6">
    <source>
        <dbReference type="PROSITE" id="PS50110"/>
    </source>
</evidence>
<dbReference type="RefSeq" id="WP_354496716.1">
    <property type="nucleotide sequence ID" value="NZ_JBEPLV010000002.1"/>
</dbReference>
<comment type="caution">
    <text evidence="7">The sequence shown here is derived from an EMBL/GenBank/DDBJ whole genome shotgun (WGS) entry which is preliminary data.</text>
</comment>
<dbReference type="InterPro" id="IPR001789">
    <property type="entry name" value="Sig_transdc_resp-reg_receiver"/>
</dbReference>
<reference evidence="7 8" key="1">
    <citation type="submission" date="2024-06" db="EMBL/GenBank/DDBJ databases">
        <title>Genomic Encyclopedia of Type Strains, Phase IV (KMG-IV): sequencing the most valuable type-strain genomes for metagenomic binning, comparative biology and taxonomic classification.</title>
        <authorList>
            <person name="Goeker M."/>
        </authorList>
    </citation>
    <scope>NUCLEOTIDE SEQUENCE [LARGE SCALE GENOMIC DNA]</scope>
    <source>
        <strain evidence="7 8">DSM 17253</strain>
    </source>
</reference>
<dbReference type="EMBL" id="JBEPLV010000002">
    <property type="protein sequence ID" value="MET3545669.1"/>
    <property type="molecule type" value="Genomic_DNA"/>
</dbReference>
<feature type="modified residue" description="4-aspartylphosphate" evidence="4">
    <location>
        <position position="54"/>
    </location>
</feature>
<dbReference type="CDD" id="cd17536">
    <property type="entry name" value="REC_YesN-like"/>
    <property type="match status" value="1"/>
</dbReference>
<dbReference type="PANTHER" id="PTHR43280:SF2">
    <property type="entry name" value="HTH-TYPE TRANSCRIPTIONAL REGULATOR EXSA"/>
    <property type="match status" value="1"/>
</dbReference>
<organism evidence="7 8">
    <name type="scientific">Paenibacillus favisporus</name>
    <dbReference type="NCBI Taxonomy" id="221028"/>
    <lineage>
        <taxon>Bacteria</taxon>
        <taxon>Bacillati</taxon>
        <taxon>Bacillota</taxon>
        <taxon>Bacilli</taxon>
        <taxon>Bacillales</taxon>
        <taxon>Paenibacillaceae</taxon>
        <taxon>Paenibacillus</taxon>
    </lineage>
</organism>
<dbReference type="InterPro" id="IPR018062">
    <property type="entry name" value="HTH_AraC-typ_CS"/>
</dbReference>
<dbReference type="InterPro" id="IPR011006">
    <property type="entry name" value="CheY-like_superfamily"/>
</dbReference>
<proteinExistence type="predicted"/>
<evidence type="ECO:0000256" key="4">
    <source>
        <dbReference type="PROSITE-ProRule" id="PRU00169"/>
    </source>
</evidence>
<dbReference type="PANTHER" id="PTHR43280">
    <property type="entry name" value="ARAC-FAMILY TRANSCRIPTIONAL REGULATOR"/>
    <property type="match status" value="1"/>
</dbReference>
<dbReference type="Gene3D" id="3.40.50.2300">
    <property type="match status" value="1"/>
</dbReference>
<keyword evidence="4" id="KW-0597">Phosphoprotein</keyword>
<dbReference type="PRINTS" id="PR00032">
    <property type="entry name" value="HTHARAC"/>
</dbReference>
<dbReference type="SUPFAM" id="SSF46689">
    <property type="entry name" value="Homeodomain-like"/>
    <property type="match status" value="2"/>
</dbReference>
<dbReference type="Pfam" id="PF00072">
    <property type="entry name" value="Response_reg"/>
    <property type="match status" value="1"/>
</dbReference>
<dbReference type="SUPFAM" id="SSF52172">
    <property type="entry name" value="CheY-like"/>
    <property type="match status" value="1"/>
</dbReference>
<evidence type="ECO:0000313" key="7">
    <source>
        <dbReference type="EMBL" id="MET3545669.1"/>
    </source>
</evidence>
<dbReference type="PROSITE" id="PS00041">
    <property type="entry name" value="HTH_ARAC_FAMILY_1"/>
    <property type="match status" value="1"/>
</dbReference>
<dbReference type="SMART" id="SM00342">
    <property type="entry name" value="HTH_ARAC"/>
    <property type="match status" value="1"/>
</dbReference>
<keyword evidence="3" id="KW-0804">Transcription</keyword>
<keyword evidence="8" id="KW-1185">Reference proteome</keyword>
<evidence type="ECO:0000256" key="3">
    <source>
        <dbReference type="ARBA" id="ARBA00023163"/>
    </source>
</evidence>
<dbReference type="PROSITE" id="PS01124">
    <property type="entry name" value="HTH_ARAC_FAMILY_2"/>
    <property type="match status" value="1"/>
</dbReference>
<keyword evidence="1" id="KW-0805">Transcription regulation</keyword>
<dbReference type="PROSITE" id="PS50110">
    <property type="entry name" value="RESPONSE_REGULATORY"/>
    <property type="match status" value="1"/>
</dbReference>
<accession>A0ABV2F1L9</accession>
<feature type="domain" description="HTH araC/xylS-type" evidence="5">
    <location>
        <begin position="434"/>
        <end position="532"/>
    </location>
</feature>
<dbReference type="Gene3D" id="1.10.10.60">
    <property type="entry name" value="Homeodomain-like"/>
    <property type="match status" value="2"/>
</dbReference>
<keyword evidence="2" id="KW-0238">DNA-binding</keyword>
<evidence type="ECO:0000313" key="8">
    <source>
        <dbReference type="Proteomes" id="UP001549098"/>
    </source>
</evidence>
<dbReference type="SMART" id="SM00448">
    <property type="entry name" value="REC"/>
    <property type="match status" value="1"/>
</dbReference>
<dbReference type="InterPro" id="IPR020449">
    <property type="entry name" value="Tscrpt_reg_AraC-type_HTH"/>
</dbReference>
<dbReference type="InterPro" id="IPR009057">
    <property type="entry name" value="Homeodomain-like_sf"/>
</dbReference>
<evidence type="ECO:0000259" key="5">
    <source>
        <dbReference type="PROSITE" id="PS01124"/>
    </source>
</evidence>
<dbReference type="InterPro" id="IPR018060">
    <property type="entry name" value="HTH_AraC"/>
</dbReference>
<feature type="domain" description="Response regulatory" evidence="6">
    <location>
        <begin position="3"/>
        <end position="119"/>
    </location>
</feature>
<sequence>MYRVLIADDEPRHRRGIADMIKSLRPDCRIFTAKDGEEALRIALDNRIDIIFTDIRMPNMDGLTMIEHLKKQSESIKIIILSVYGHFDYARQALKLGAFDYLLKPIETKDIVEMLHKLDGAIEKERLRIRDRESLRQKLSSAIPVYEQHLLSRWVRSEASEDEIREVERLIPEGQIGFIWVSIIDKSEVDNLYTGDEFAEVKTSLRNWIRQAAEPIGQVISFYLEGDEHMLVSVMTPRHSLEWLLKSETEHLVQFIEQVRVEYELTVSIGVGDGVSDLRHEAPRSFKQALNALDFTFYCGRGKLVINNEIAYNPRRPSLDLVPAETGLTAAVAVGDRVKGLDALEQLIQRLLEGDYPSPAHLKHSILYVLVQLIKANEPALGKEAADNFVSEMEFRIPACSTLEELKAKAGEYLDQIINGIMDRKNNKSRRIIELCQAFLAEHYMEDLSLEMVARRFFFSPAYFSTFFKSHTSMNFTEYLLQLRMDNAKELLQDDTLKISEIALKVGFRDAGYFTRIFKRETGLSPEEFRKNDLK</sequence>
<dbReference type="Proteomes" id="UP001549098">
    <property type="component" value="Unassembled WGS sequence"/>
</dbReference>
<protein>
    <submittedName>
        <fullName evidence="7">Two-component system response regulator YesN</fullName>
    </submittedName>
</protein>
<name>A0ABV2F1L9_9BACL</name>
<evidence type="ECO:0000256" key="1">
    <source>
        <dbReference type="ARBA" id="ARBA00023015"/>
    </source>
</evidence>
<dbReference type="Pfam" id="PF12833">
    <property type="entry name" value="HTH_18"/>
    <property type="match status" value="1"/>
</dbReference>
<evidence type="ECO:0000256" key="2">
    <source>
        <dbReference type="ARBA" id="ARBA00023125"/>
    </source>
</evidence>